<comment type="caution">
    <text evidence="1">The sequence shown here is derived from an EMBL/GenBank/DDBJ whole genome shotgun (WGS) entry which is preliminary data.</text>
</comment>
<proteinExistence type="predicted"/>
<protein>
    <submittedName>
        <fullName evidence="1">Uncharacterized protein</fullName>
    </submittedName>
</protein>
<name>A0ABW0GNU0_9MICO</name>
<gene>
    <name evidence="1" type="ORF">ACFPJ6_12740</name>
</gene>
<dbReference type="EMBL" id="JBHSLD010000009">
    <property type="protein sequence ID" value="MFC5381657.1"/>
    <property type="molecule type" value="Genomic_DNA"/>
</dbReference>
<dbReference type="Proteomes" id="UP001596122">
    <property type="component" value="Unassembled WGS sequence"/>
</dbReference>
<evidence type="ECO:0000313" key="1">
    <source>
        <dbReference type="EMBL" id="MFC5381657.1"/>
    </source>
</evidence>
<sequence>MSTWLVVTTGEVGHQYDTSLPRPPLRDDGTLERWLAEQPEYRAAIGLWIGRTLTGEVHVDRRDGPLRTVSLSVSGRGGASAPEHARLRERLQDLADRLDGRLWDDDTEEFVD</sequence>
<keyword evidence="2" id="KW-1185">Reference proteome</keyword>
<evidence type="ECO:0000313" key="2">
    <source>
        <dbReference type="Proteomes" id="UP001596122"/>
    </source>
</evidence>
<organism evidence="1 2">
    <name type="scientific">Aquipuribacter nitratireducens</name>
    <dbReference type="NCBI Taxonomy" id="650104"/>
    <lineage>
        <taxon>Bacteria</taxon>
        <taxon>Bacillati</taxon>
        <taxon>Actinomycetota</taxon>
        <taxon>Actinomycetes</taxon>
        <taxon>Micrococcales</taxon>
        <taxon>Intrasporangiaceae</taxon>
        <taxon>Aquipuribacter</taxon>
    </lineage>
</organism>
<accession>A0ABW0GNU0</accession>
<dbReference type="RefSeq" id="WP_340269610.1">
    <property type="nucleotide sequence ID" value="NZ_JBBEOG010000004.1"/>
</dbReference>
<reference evidence="2" key="1">
    <citation type="journal article" date="2019" name="Int. J. Syst. Evol. Microbiol.">
        <title>The Global Catalogue of Microorganisms (GCM) 10K type strain sequencing project: providing services to taxonomists for standard genome sequencing and annotation.</title>
        <authorList>
            <consortium name="The Broad Institute Genomics Platform"/>
            <consortium name="The Broad Institute Genome Sequencing Center for Infectious Disease"/>
            <person name="Wu L."/>
            <person name="Ma J."/>
        </authorList>
    </citation>
    <scope>NUCLEOTIDE SEQUENCE [LARGE SCALE GENOMIC DNA]</scope>
    <source>
        <strain evidence="2">CCUG 43114</strain>
    </source>
</reference>